<organism evidence="2 3">
    <name type="scientific">Haematococcus lacustris</name>
    <name type="common">Green alga</name>
    <name type="synonym">Haematococcus pluvialis</name>
    <dbReference type="NCBI Taxonomy" id="44745"/>
    <lineage>
        <taxon>Eukaryota</taxon>
        <taxon>Viridiplantae</taxon>
        <taxon>Chlorophyta</taxon>
        <taxon>core chlorophytes</taxon>
        <taxon>Chlorophyceae</taxon>
        <taxon>CS clade</taxon>
        <taxon>Chlamydomonadales</taxon>
        <taxon>Haematococcaceae</taxon>
        <taxon>Haematococcus</taxon>
    </lineage>
</organism>
<evidence type="ECO:0000313" key="2">
    <source>
        <dbReference type="EMBL" id="GFH05525.1"/>
    </source>
</evidence>
<evidence type="ECO:0000256" key="1">
    <source>
        <dbReference type="SAM" id="MobiDB-lite"/>
    </source>
</evidence>
<feature type="region of interest" description="Disordered" evidence="1">
    <location>
        <begin position="163"/>
        <end position="196"/>
    </location>
</feature>
<name>A0A699Y851_HAELA</name>
<proteinExistence type="predicted"/>
<dbReference type="EMBL" id="BLLF01000001">
    <property type="protein sequence ID" value="GFH05525.1"/>
    <property type="molecule type" value="Genomic_DNA"/>
</dbReference>
<feature type="compositionally biased region" description="Low complexity" evidence="1">
    <location>
        <begin position="11"/>
        <end position="22"/>
    </location>
</feature>
<reference evidence="2 3" key="1">
    <citation type="submission" date="2020-02" db="EMBL/GenBank/DDBJ databases">
        <title>Draft genome sequence of Haematococcus lacustris strain NIES-144.</title>
        <authorList>
            <person name="Morimoto D."/>
            <person name="Nakagawa S."/>
            <person name="Yoshida T."/>
            <person name="Sawayama S."/>
        </authorList>
    </citation>
    <scope>NUCLEOTIDE SEQUENCE [LARGE SCALE GENOMIC DNA]</scope>
    <source>
        <strain evidence="2 3">NIES-144</strain>
    </source>
</reference>
<accession>A0A699Y851</accession>
<dbReference type="AlphaFoldDB" id="A0A699Y851"/>
<evidence type="ECO:0000313" key="3">
    <source>
        <dbReference type="Proteomes" id="UP000485058"/>
    </source>
</evidence>
<feature type="compositionally biased region" description="Low complexity" evidence="1">
    <location>
        <begin position="180"/>
        <end position="196"/>
    </location>
</feature>
<feature type="compositionally biased region" description="Polar residues" evidence="1">
    <location>
        <begin position="1"/>
        <end position="10"/>
    </location>
</feature>
<keyword evidence="3" id="KW-1185">Reference proteome</keyword>
<sequence length="196" mass="21298">MTTSLNTGFGPSSSNSSPVAAPVSAAWDPATGQLMADQLRRWKLTKGQVRHGSGLNNARRDTERWLAPTKPHLQHLAAAIPAGTSLEANLKHITVTLATWNAVWEVYLDPKWAQQRLRLYGAQDRTLEQFFKKLVEDMEEVSLERHGRAKQLVVFFGAAGIGTGGPTQQPGGHTGSSLRAWAQHSPASQAQQANQG</sequence>
<protein>
    <submittedName>
        <fullName evidence="2">Uncharacterized protein</fullName>
    </submittedName>
</protein>
<gene>
    <name evidence="2" type="ORF">HaLaN_00002</name>
</gene>
<feature type="region of interest" description="Disordered" evidence="1">
    <location>
        <begin position="1"/>
        <end position="22"/>
    </location>
</feature>
<comment type="caution">
    <text evidence="2">The sequence shown here is derived from an EMBL/GenBank/DDBJ whole genome shotgun (WGS) entry which is preliminary data.</text>
</comment>
<dbReference type="Proteomes" id="UP000485058">
    <property type="component" value="Unassembled WGS sequence"/>
</dbReference>